<protein>
    <recommendedName>
        <fullName evidence="6">TRPM-like domain-containing protein</fullName>
    </recommendedName>
</protein>
<dbReference type="EMBL" id="JTDF01001248">
    <property type="protein sequence ID" value="KAF8570300.1"/>
    <property type="molecule type" value="Genomic_DNA"/>
</dbReference>
<proteinExistence type="predicted"/>
<keyword evidence="4 5" id="KW-0472">Membrane</keyword>
<evidence type="ECO:0000256" key="2">
    <source>
        <dbReference type="ARBA" id="ARBA00022692"/>
    </source>
</evidence>
<comment type="caution">
    <text evidence="7">The sequence shown here is derived from an EMBL/GenBank/DDBJ whole genome shotgun (WGS) entry which is preliminary data.</text>
</comment>
<sequence length="389" mass="42628">MQDIPIPGQPLVYNVNIVSALRAGKGSRTGLYSGHGPGQFRMTGRAPLAYDVSAEASSVNVALHPTGNEGYFASQDILQEQHVSSIPQRKHSDVSSVMLTVSGRAGKPSRTGPFACWDWLIAKCSCLVGRSSSKDNQLMSTARSGGVKAPREFATFRAMAALAAATAATAVSDPTKAPHADEEQTKAIQLDRPARELLIWSILVGKLRMAELFWTMEKEPIAGALLASILLTSLGSKTDDFTDKEDYRSFAKIFQERAEGVLNECYREDEHRTQLIINHELMYYGRSSVIKLAAEGQSIKFMAHPCCQDFLTNTWSGNLSTKNSVFRYFLGIICGLTIPFLIPKVILAKPKIVPTTEEEETQNTTESTHVNNEDAVSVVMNGAPIRKMR</sequence>
<evidence type="ECO:0000256" key="4">
    <source>
        <dbReference type="ARBA" id="ARBA00023136"/>
    </source>
</evidence>
<dbReference type="Pfam" id="PF25508">
    <property type="entry name" value="TRPM2"/>
    <property type="match status" value="1"/>
</dbReference>
<reference evidence="7 8" key="1">
    <citation type="submission" date="2019-07" db="EMBL/GenBank/DDBJ databases">
        <title>Annotation for the trematode Paragonimus westermani.</title>
        <authorList>
            <person name="Choi Y.-J."/>
        </authorList>
    </citation>
    <scope>NUCLEOTIDE SEQUENCE [LARGE SCALE GENOMIC DNA]</scope>
    <source>
        <strain evidence="7">180907_Pwestermani</strain>
    </source>
</reference>
<feature type="transmembrane region" description="Helical" evidence="5">
    <location>
        <begin position="325"/>
        <end position="342"/>
    </location>
</feature>
<evidence type="ECO:0000256" key="1">
    <source>
        <dbReference type="ARBA" id="ARBA00004141"/>
    </source>
</evidence>
<dbReference type="Proteomes" id="UP000699462">
    <property type="component" value="Unassembled WGS sequence"/>
</dbReference>
<keyword evidence="8" id="KW-1185">Reference proteome</keyword>
<gene>
    <name evidence="7" type="ORF">P879_04457</name>
</gene>
<evidence type="ECO:0000313" key="7">
    <source>
        <dbReference type="EMBL" id="KAF8570300.1"/>
    </source>
</evidence>
<dbReference type="AlphaFoldDB" id="A0A8T0DRR5"/>
<organism evidence="7 8">
    <name type="scientific">Paragonimus westermani</name>
    <dbReference type="NCBI Taxonomy" id="34504"/>
    <lineage>
        <taxon>Eukaryota</taxon>
        <taxon>Metazoa</taxon>
        <taxon>Spiralia</taxon>
        <taxon>Lophotrochozoa</taxon>
        <taxon>Platyhelminthes</taxon>
        <taxon>Trematoda</taxon>
        <taxon>Digenea</taxon>
        <taxon>Plagiorchiida</taxon>
        <taxon>Troglotremata</taxon>
        <taxon>Troglotrematidae</taxon>
        <taxon>Paragonimus</taxon>
    </lineage>
</organism>
<dbReference type="PANTHER" id="PTHR13800">
    <property type="entry name" value="TRANSIENT RECEPTOR POTENTIAL CATION CHANNEL, SUBFAMILY M, MEMBER 6"/>
    <property type="match status" value="1"/>
</dbReference>
<evidence type="ECO:0000259" key="6">
    <source>
        <dbReference type="Pfam" id="PF25508"/>
    </source>
</evidence>
<feature type="domain" description="TRPM-like" evidence="6">
    <location>
        <begin position="179"/>
        <end position="304"/>
    </location>
</feature>
<evidence type="ECO:0000256" key="3">
    <source>
        <dbReference type="ARBA" id="ARBA00022989"/>
    </source>
</evidence>
<accession>A0A8T0DRR5</accession>
<evidence type="ECO:0000256" key="5">
    <source>
        <dbReference type="SAM" id="Phobius"/>
    </source>
</evidence>
<dbReference type="OrthoDB" id="9994106at2759"/>
<dbReference type="InterPro" id="IPR050927">
    <property type="entry name" value="TRPM"/>
</dbReference>
<keyword evidence="3 5" id="KW-1133">Transmembrane helix</keyword>
<dbReference type="GO" id="GO:0005886">
    <property type="term" value="C:plasma membrane"/>
    <property type="evidence" value="ECO:0007669"/>
    <property type="project" value="TreeGrafter"/>
</dbReference>
<name>A0A8T0DRR5_9TREM</name>
<dbReference type="InterPro" id="IPR057366">
    <property type="entry name" value="TRPM-like"/>
</dbReference>
<dbReference type="PANTHER" id="PTHR13800:SF1">
    <property type="entry name" value="TRANSIENT RECEPTOR POTENTIAL CATION CHANNEL TRPM"/>
    <property type="match status" value="1"/>
</dbReference>
<keyword evidence="2 5" id="KW-0812">Transmembrane</keyword>
<comment type="subcellular location">
    <subcellularLocation>
        <location evidence="1">Membrane</location>
        <topology evidence="1">Multi-pass membrane protein</topology>
    </subcellularLocation>
</comment>
<dbReference type="GO" id="GO:0005261">
    <property type="term" value="F:monoatomic cation channel activity"/>
    <property type="evidence" value="ECO:0007669"/>
    <property type="project" value="TreeGrafter"/>
</dbReference>
<evidence type="ECO:0000313" key="8">
    <source>
        <dbReference type="Proteomes" id="UP000699462"/>
    </source>
</evidence>
<dbReference type="GO" id="GO:0030001">
    <property type="term" value="P:metal ion transport"/>
    <property type="evidence" value="ECO:0007669"/>
    <property type="project" value="TreeGrafter"/>
</dbReference>